<evidence type="ECO:0000313" key="3">
    <source>
        <dbReference type="Proteomes" id="UP001199106"/>
    </source>
</evidence>
<feature type="transmembrane region" description="Helical" evidence="1">
    <location>
        <begin position="68"/>
        <end position="90"/>
    </location>
</feature>
<gene>
    <name evidence="2" type="ORF">G6011_07540</name>
</gene>
<evidence type="ECO:0000313" key="2">
    <source>
        <dbReference type="EMBL" id="KAG9188835.1"/>
    </source>
</evidence>
<protein>
    <submittedName>
        <fullName evidence="2">Uncharacterized protein</fullName>
    </submittedName>
</protein>
<evidence type="ECO:0000256" key="1">
    <source>
        <dbReference type="SAM" id="Phobius"/>
    </source>
</evidence>
<proteinExistence type="predicted"/>
<comment type="caution">
    <text evidence="2">The sequence shown here is derived from an EMBL/GenBank/DDBJ whole genome shotgun (WGS) entry which is preliminary data.</text>
</comment>
<dbReference type="EMBL" id="JAANER010000006">
    <property type="protein sequence ID" value="KAG9188835.1"/>
    <property type="molecule type" value="Genomic_DNA"/>
</dbReference>
<organism evidence="2 3">
    <name type="scientific">Alternaria panax</name>
    <dbReference type="NCBI Taxonomy" id="48097"/>
    <lineage>
        <taxon>Eukaryota</taxon>
        <taxon>Fungi</taxon>
        <taxon>Dikarya</taxon>
        <taxon>Ascomycota</taxon>
        <taxon>Pezizomycotina</taxon>
        <taxon>Dothideomycetes</taxon>
        <taxon>Pleosporomycetidae</taxon>
        <taxon>Pleosporales</taxon>
        <taxon>Pleosporineae</taxon>
        <taxon>Pleosporaceae</taxon>
        <taxon>Alternaria</taxon>
        <taxon>Alternaria sect. Panax</taxon>
    </lineage>
</organism>
<dbReference type="Proteomes" id="UP001199106">
    <property type="component" value="Unassembled WGS sequence"/>
</dbReference>
<dbReference type="AlphaFoldDB" id="A0AAD4I4T5"/>
<keyword evidence="1" id="KW-0472">Membrane</keyword>
<keyword evidence="3" id="KW-1185">Reference proteome</keyword>
<keyword evidence="1" id="KW-0812">Transmembrane</keyword>
<feature type="transmembrane region" description="Helical" evidence="1">
    <location>
        <begin position="12"/>
        <end position="31"/>
    </location>
</feature>
<name>A0AAD4I4T5_9PLEO</name>
<sequence length="119" mass="13526">MNFSATSSVPNFILFFMTMVHFYVPALSFSITTNVLLEPHNSHQELVRRNATTEPSTSVVSNQSLWNIIPPIVLGILGGIFAVGRFIVAVKQYRRSDTSRLEKLIMQTRKSLLEKQPRF</sequence>
<keyword evidence="1" id="KW-1133">Transmembrane helix</keyword>
<reference evidence="2" key="1">
    <citation type="submission" date="2021-07" db="EMBL/GenBank/DDBJ databases">
        <title>Genome Resource of American Ginseng Black Spot Pathogen Alternaria panax.</title>
        <authorList>
            <person name="Qiu C."/>
            <person name="Wang W."/>
            <person name="Liu Z."/>
        </authorList>
    </citation>
    <scope>NUCLEOTIDE SEQUENCE</scope>
    <source>
        <strain evidence="2">BNCC115425</strain>
    </source>
</reference>
<accession>A0AAD4I4T5</accession>